<dbReference type="InterPro" id="IPR006179">
    <property type="entry name" value="5_nucleotidase/apyrase"/>
</dbReference>
<dbReference type="GO" id="GO:0016787">
    <property type="term" value="F:hydrolase activity"/>
    <property type="evidence" value="ECO:0007669"/>
    <property type="project" value="UniProtKB-KW"/>
</dbReference>
<dbReference type="EMBL" id="AZDU01000005">
    <property type="protein sequence ID" value="KRL03337.1"/>
    <property type="molecule type" value="Genomic_DNA"/>
</dbReference>
<dbReference type="InterPro" id="IPR029052">
    <property type="entry name" value="Metallo-depent_PP-like"/>
</dbReference>
<dbReference type="PATRIC" id="fig|1293597.4.peg.1522"/>
<dbReference type="GO" id="GO:0009166">
    <property type="term" value="P:nucleotide catabolic process"/>
    <property type="evidence" value="ECO:0007669"/>
    <property type="project" value="InterPro"/>
</dbReference>
<evidence type="ECO:0000313" key="6">
    <source>
        <dbReference type="Proteomes" id="UP000051074"/>
    </source>
</evidence>
<evidence type="ECO:0000313" key="5">
    <source>
        <dbReference type="EMBL" id="KRL03337.1"/>
    </source>
</evidence>
<dbReference type="InterPro" id="IPR036907">
    <property type="entry name" value="5'-Nucleotdase_C_sf"/>
</dbReference>
<gene>
    <name evidence="5" type="ORF">FC20_GL001425</name>
</gene>
<keyword evidence="2" id="KW-0547">Nucleotide-binding</keyword>
<dbReference type="Pfam" id="PF00149">
    <property type="entry name" value="Metallophos"/>
    <property type="match status" value="1"/>
</dbReference>
<dbReference type="PANTHER" id="PTHR11575:SF6">
    <property type="entry name" value="2',3'-CYCLIC-NUCLEOTIDE 2'-PHOSPHODIESTERASE_3'-NUCLEOTIDASE"/>
    <property type="match status" value="1"/>
</dbReference>
<dbReference type="Pfam" id="PF02872">
    <property type="entry name" value="5_nucleotid_C"/>
    <property type="match status" value="1"/>
</dbReference>
<accession>A0A0R1M643</accession>
<evidence type="ECO:0000256" key="1">
    <source>
        <dbReference type="ARBA" id="ARBA00022729"/>
    </source>
</evidence>
<evidence type="ECO:0000259" key="4">
    <source>
        <dbReference type="Pfam" id="PF02872"/>
    </source>
</evidence>
<evidence type="ECO:0000256" key="2">
    <source>
        <dbReference type="RuleBase" id="RU362119"/>
    </source>
</evidence>
<dbReference type="STRING" id="1293597.FC20_GL001425"/>
<dbReference type="Gene3D" id="3.60.21.10">
    <property type="match status" value="1"/>
</dbReference>
<dbReference type="GO" id="GO:0000166">
    <property type="term" value="F:nucleotide binding"/>
    <property type="evidence" value="ECO:0007669"/>
    <property type="project" value="UniProtKB-KW"/>
</dbReference>
<dbReference type="InterPro" id="IPR004843">
    <property type="entry name" value="Calcineurin-like_PHP"/>
</dbReference>
<dbReference type="InterPro" id="IPR008334">
    <property type="entry name" value="5'-Nucleotdase_C"/>
</dbReference>
<dbReference type="SUPFAM" id="SSF55816">
    <property type="entry name" value="5'-nucleotidase (syn. UDP-sugar hydrolase), C-terminal domain"/>
    <property type="match status" value="1"/>
</dbReference>
<comment type="similarity">
    <text evidence="2">Belongs to the 5'-nucleotidase family.</text>
</comment>
<keyword evidence="2" id="KW-0378">Hydrolase</keyword>
<keyword evidence="1" id="KW-0732">Signal</keyword>
<dbReference type="PRINTS" id="PR01607">
    <property type="entry name" value="APYRASEFAMLY"/>
</dbReference>
<keyword evidence="6" id="KW-1185">Reference proteome</keyword>
<dbReference type="Gene3D" id="3.90.780.10">
    <property type="entry name" value="5'-Nucleotidase, C-terminal domain"/>
    <property type="match status" value="1"/>
</dbReference>
<dbReference type="SUPFAM" id="SSF56300">
    <property type="entry name" value="Metallo-dependent phosphatases"/>
    <property type="match status" value="1"/>
</dbReference>
<dbReference type="AlphaFoldDB" id="A0A0R1M643"/>
<dbReference type="Proteomes" id="UP000051074">
    <property type="component" value="Unassembled WGS sequence"/>
</dbReference>
<protein>
    <submittedName>
        <fullName evidence="5">5-nucleotidase, C-terminal domain protein</fullName>
    </submittedName>
</protein>
<feature type="domain" description="Calcineurin-like phosphoesterase" evidence="3">
    <location>
        <begin position="27"/>
        <end position="261"/>
    </location>
</feature>
<comment type="caution">
    <text evidence="5">The sequence shown here is derived from an EMBL/GenBank/DDBJ whole genome shotgun (WGS) entry which is preliminary data.</text>
</comment>
<feature type="domain" description="5'-Nucleotidase C-terminal" evidence="4">
    <location>
        <begin position="348"/>
        <end position="502"/>
    </location>
</feature>
<proteinExistence type="inferred from homology"/>
<dbReference type="GO" id="GO:0030288">
    <property type="term" value="C:outer membrane-bounded periplasmic space"/>
    <property type="evidence" value="ECO:0007669"/>
    <property type="project" value="TreeGrafter"/>
</dbReference>
<evidence type="ECO:0000259" key="3">
    <source>
        <dbReference type="Pfam" id="PF00149"/>
    </source>
</evidence>
<reference evidence="5 6" key="1">
    <citation type="journal article" date="2015" name="Genome Announc.">
        <title>Expanding the biotechnology potential of lactobacilli through comparative genomics of 213 strains and associated genera.</title>
        <authorList>
            <person name="Sun Z."/>
            <person name="Harris H.M."/>
            <person name="McCann A."/>
            <person name="Guo C."/>
            <person name="Argimon S."/>
            <person name="Zhang W."/>
            <person name="Yang X."/>
            <person name="Jeffery I.B."/>
            <person name="Cooney J.C."/>
            <person name="Kagawa T.F."/>
            <person name="Liu W."/>
            <person name="Song Y."/>
            <person name="Salvetti E."/>
            <person name="Wrobel A."/>
            <person name="Rasinkangas P."/>
            <person name="Parkhill J."/>
            <person name="Rea M.C."/>
            <person name="O'Sullivan O."/>
            <person name="Ritari J."/>
            <person name="Douillard F.P."/>
            <person name="Paul Ross R."/>
            <person name="Yang R."/>
            <person name="Briner A.E."/>
            <person name="Felis G.E."/>
            <person name="de Vos W.M."/>
            <person name="Barrangou R."/>
            <person name="Klaenhammer T.R."/>
            <person name="Caufield P.W."/>
            <person name="Cui Y."/>
            <person name="Zhang H."/>
            <person name="O'Toole P.W."/>
        </authorList>
    </citation>
    <scope>NUCLEOTIDE SEQUENCE [LARGE SCALE GENOMIC DNA]</scope>
    <source>
        <strain evidence="5 6">DSM 19284</strain>
    </source>
</reference>
<organism evidence="5 6">
    <name type="scientific">Lactobacillus equicursoris DSM 19284 = JCM 14600 = CIP 110162</name>
    <dbReference type="NCBI Taxonomy" id="1293597"/>
    <lineage>
        <taxon>Bacteria</taxon>
        <taxon>Bacillati</taxon>
        <taxon>Bacillota</taxon>
        <taxon>Bacilli</taxon>
        <taxon>Lactobacillales</taxon>
        <taxon>Lactobacillaceae</taxon>
        <taxon>Lactobacillus</taxon>
    </lineage>
</organism>
<name>A0A0R1M643_9LACO</name>
<dbReference type="PANTHER" id="PTHR11575">
    <property type="entry name" value="5'-NUCLEOTIDASE-RELATED"/>
    <property type="match status" value="1"/>
</dbReference>
<sequence>MLGRPSKKRKSEKSKRKREIKKMKLVFLHSSDTHGYLLPTDYQNDGEYNAPFGLSRVASAIKAEKAKWGAEHVVVTDAGDCLQGSPLAAYAHGSGDLKNLDRFTAAYNAVGYDVRCLGNHDFNFGQSYMTNYVDNNQAPFVNCNILDAETHMPALGREYVILERSGVKIGVIGITTQYIPHWEAADRIKGLEFKSAFEQVNKLAKKLKPQVDVLAVLYHGGFESDIEDGHATEPHNGENEGYRILTEIPEVDVMLTGHQHRRLNVVKDGKPCVQPGYRGEAIAEVVLDLDKTEDGYKVKSAESTLIDTKDYDSDPELAQIVQPLDRATQKWLDQPIVHLDEPAPIEDANKGRIEGAPFINLLQQMQLYFTGADLSATAVMNDVAKGFGKTVTMRDILLNYPYANQLVKVRLTGKELRHIVEHTATFLRKDEDGSIHFIDRYLKPKPELYHFDVFYPLEYEADLSKPAGHRLTKLKLHGKDIQDDQVYHLAVNNYRANGGGFYPEYSLDKIEMSLDKDYVQMFREYLTEADVHVDTKKYYRFY</sequence>